<dbReference type="Pfam" id="PF13412">
    <property type="entry name" value="HTH_24"/>
    <property type="match status" value="1"/>
</dbReference>
<gene>
    <name evidence="1" type="ORF">RGQ30_22170</name>
</gene>
<evidence type="ECO:0000313" key="1">
    <source>
        <dbReference type="EMBL" id="BET26716.1"/>
    </source>
</evidence>
<proteinExistence type="predicted"/>
<organism evidence="1 2">
    <name type="scientific">Limnobacter thiooxidans</name>
    <dbReference type="NCBI Taxonomy" id="131080"/>
    <lineage>
        <taxon>Bacteria</taxon>
        <taxon>Pseudomonadati</taxon>
        <taxon>Pseudomonadota</taxon>
        <taxon>Betaproteobacteria</taxon>
        <taxon>Burkholderiales</taxon>
        <taxon>Burkholderiaceae</taxon>
        <taxon>Limnobacter</taxon>
    </lineage>
</organism>
<dbReference type="KEGG" id="lto:RGQ30_22170"/>
<dbReference type="RefSeq" id="WP_130555834.1">
    <property type="nucleotide sequence ID" value="NZ_AP028947.1"/>
</dbReference>
<dbReference type="EMBL" id="AP028947">
    <property type="protein sequence ID" value="BET26716.1"/>
    <property type="molecule type" value="Genomic_DNA"/>
</dbReference>
<keyword evidence="2" id="KW-1185">Reference proteome</keyword>
<dbReference type="Proteomes" id="UP001329151">
    <property type="component" value="Chromosome"/>
</dbReference>
<protein>
    <submittedName>
        <fullName evidence="1">Uncharacterized protein</fullName>
    </submittedName>
</protein>
<name>A0AA86J2V8_9BURK</name>
<dbReference type="AlphaFoldDB" id="A0AA86J2V8"/>
<reference evidence="1 2" key="1">
    <citation type="submission" date="2023-10" db="EMBL/GenBank/DDBJ databases">
        <title>Complete Genome Sequence of Limnobacter thiooxidans CS-K2T, Isolated from freshwater lake sediments in Bavaria, Germany.</title>
        <authorList>
            <person name="Naruki M."/>
            <person name="Watanabe A."/>
            <person name="Warashina T."/>
            <person name="Morita T."/>
            <person name="Arakawa K."/>
        </authorList>
    </citation>
    <scope>NUCLEOTIDE SEQUENCE [LARGE SCALE GENOMIC DNA]</scope>
    <source>
        <strain evidence="1 2">CS-K2</strain>
    </source>
</reference>
<sequence length="125" mass="14196">MRKISKNAQKIFNHAKANPRLSVYELAAAVGINYKNAHVAVAFCEKLGFVKSELSVMNNKSRREVFVIPELQDLDISEVVLESGDKLIDAKAANRKWFFQRHGSMAVMPMLNVELAIENESFDKW</sequence>
<evidence type="ECO:0000313" key="2">
    <source>
        <dbReference type="Proteomes" id="UP001329151"/>
    </source>
</evidence>
<accession>A0AA86J2V8</accession>